<dbReference type="PANTHER" id="PTHR42814">
    <property type="entry name" value="AMP-BINDING DOMAIN-CONTAINING PROTEIN"/>
    <property type="match status" value="1"/>
</dbReference>
<dbReference type="CDD" id="cd04433">
    <property type="entry name" value="AFD_class_I"/>
    <property type="match status" value="1"/>
</dbReference>
<dbReference type="InterPro" id="IPR042099">
    <property type="entry name" value="ANL_N_sf"/>
</dbReference>
<accession>A0AAV4CSG7</accession>
<dbReference type="Pfam" id="PF13193">
    <property type="entry name" value="AMP-binding_C"/>
    <property type="match status" value="1"/>
</dbReference>
<protein>
    <submittedName>
        <fullName evidence="3">2-succinylbenzoate--coa ligase</fullName>
    </submittedName>
</protein>
<dbReference type="GO" id="GO:0016874">
    <property type="term" value="F:ligase activity"/>
    <property type="evidence" value="ECO:0007669"/>
    <property type="project" value="UniProtKB-KW"/>
</dbReference>
<evidence type="ECO:0000259" key="2">
    <source>
        <dbReference type="Pfam" id="PF13193"/>
    </source>
</evidence>
<dbReference type="Proteomes" id="UP000735302">
    <property type="component" value="Unassembled WGS sequence"/>
</dbReference>
<feature type="domain" description="AMP-dependent synthetase/ligase" evidence="1">
    <location>
        <begin position="101"/>
        <end position="318"/>
    </location>
</feature>
<dbReference type="EMBL" id="BLXT01006939">
    <property type="protein sequence ID" value="GFO34826.1"/>
    <property type="molecule type" value="Genomic_DNA"/>
</dbReference>
<dbReference type="SUPFAM" id="SSF56801">
    <property type="entry name" value="Acetyl-CoA synthetase-like"/>
    <property type="match status" value="1"/>
</dbReference>
<dbReference type="Pfam" id="PF00501">
    <property type="entry name" value="AMP-binding"/>
    <property type="match status" value="1"/>
</dbReference>
<proteinExistence type="predicted"/>
<dbReference type="InterPro" id="IPR000873">
    <property type="entry name" value="AMP-dep_synth/lig_dom"/>
</dbReference>
<keyword evidence="3" id="KW-0436">Ligase</keyword>
<dbReference type="AlphaFoldDB" id="A0AAV4CSG7"/>
<name>A0AAV4CSG7_9GAST</name>
<evidence type="ECO:0000259" key="1">
    <source>
        <dbReference type="Pfam" id="PF00501"/>
    </source>
</evidence>
<sequence>MAGAVDMHGQICLADGADFLNSLNDGKANAVLYDPCQKKGAYDILKGRVNMECSNKQDNIKVSCADVPSLQLIIPCVINGKGAGNSLLEELKHEKESLVVDNGPSFESTFLCTSGSTGLFKLVSFKSKCSLDFGHHFAQALGVTQESVLLNDRQLGRIAGYPSLTFAVGCTRVIIDSSVPQSENYARFYWDVIQREKCTVAIVGNLLLQNLICETSRNLHREKRLLKSVGVGSGPVNKSILKAIGTVSETVTAIYASTETLIMATCRLTSPNEEFDDFICGLPTPGTQIKVVDNRMNELPVGHIGEILVKSSLLCSGYINNIKANADTFLSDGWVRLGDRGFYNSKGQICVLGRGKNAIMHGGLVVYPEQLEFRIERCPGVAGTAIAGVPDAKRYEEICALLVRQPDVEAVTEEQVRQFCSKHLFLNDNNVESNPFPKHYKFVDALPVLASGKLDRAACKRLAAKLVCVREN</sequence>
<gene>
    <name evidence="3" type="ORF">PoB_006133100</name>
</gene>
<dbReference type="InterPro" id="IPR025110">
    <property type="entry name" value="AMP-bd_C"/>
</dbReference>
<dbReference type="Gene3D" id="3.30.300.30">
    <property type="match status" value="1"/>
</dbReference>
<organism evidence="3 4">
    <name type="scientific">Plakobranchus ocellatus</name>
    <dbReference type="NCBI Taxonomy" id="259542"/>
    <lineage>
        <taxon>Eukaryota</taxon>
        <taxon>Metazoa</taxon>
        <taxon>Spiralia</taxon>
        <taxon>Lophotrochozoa</taxon>
        <taxon>Mollusca</taxon>
        <taxon>Gastropoda</taxon>
        <taxon>Heterobranchia</taxon>
        <taxon>Euthyneura</taxon>
        <taxon>Panpulmonata</taxon>
        <taxon>Sacoglossa</taxon>
        <taxon>Placobranchoidea</taxon>
        <taxon>Plakobranchidae</taxon>
        <taxon>Plakobranchus</taxon>
    </lineage>
</organism>
<dbReference type="InterPro" id="IPR045851">
    <property type="entry name" value="AMP-bd_C_sf"/>
</dbReference>
<comment type="caution">
    <text evidence="3">The sequence shown here is derived from an EMBL/GenBank/DDBJ whole genome shotgun (WGS) entry which is preliminary data.</text>
</comment>
<dbReference type="PANTHER" id="PTHR42814:SF3">
    <property type="entry name" value="BETA-N-ACETYLHEXOSAMINIDASE"/>
    <property type="match status" value="1"/>
</dbReference>
<dbReference type="Gene3D" id="3.40.50.12780">
    <property type="entry name" value="N-terminal domain of ligase-like"/>
    <property type="match status" value="1"/>
</dbReference>
<keyword evidence="4" id="KW-1185">Reference proteome</keyword>
<evidence type="ECO:0000313" key="3">
    <source>
        <dbReference type="EMBL" id="GFO34826.1"/>
    </source>
</evidence>
<reference evidence="3 4" key="1">
    <citation type="journal article" date="2021" name="Elife">
        <title>Chloroplast acquisition without the gene transfer in kleptoplastic sea slugs, Plakobranchus ocellatus.</title>
        <authorList>
            <person name="Maeda T."/>
            <person name="Takahashi S."/>
            <person name="Yoshida T."/>
            <person name="Shimamura S."/>
            <person name="Takaki Y."/>
            <person name="Nagai Y."/>
            <person name="Toyoda A."/>
            <person name="Suzuki Y."/>
            <person name="Arimoto A."/>
            <person name="Ishii H."/>
            <person name="Satoh N."/>
            <person name="Nishiyama T."/>
            <person name="Hasebe M."/>
            <person name="Maruyama T."/>
            <person name="Minagawa J."/>
            <person name="Obokata J."/>
            <person name="Shigenobu S."/>
        </authorList>
    </citation>
    <scope>NUCLEOTIDE SEQUENCE [LARGE SCALE GENOMIC DNA]</scope>
</reference>
<feature type="domain" description="AMP-binding enzyme C-terminal" evidence="2">
    <location>
        <begin position="374"/>
        <end position="453"/>
    </location>
</feature>
<evidence type="ECO:0000313" key="4">
    <source>
        <dbReference type="Proteomes" id="UP000735302"/>
    </source>
</evidence>